<accession>A0ABV1RHS8</accession>
<dbReference type="SUPFAM" id="SSF54975">
    <property type="entry name" value="Acylphosphatase/BLUF domain-like"/>
    <property type="match status" value="1"/>
</dbReference>
<protein>
    <submittedName>
        <fullName evidence="2">BLUF domain-containing protein</fullName>
    </submittedName>
</protein>
<feature type="domain" description="BLUF" evidence="1">
    <location>
        <begin position="3"/>
        <end position="94"/>
    </location>
</feature>
<dbReference type="RefSeq" id="WP_185976557.1">
    <property type="nucleotide sequence ID" value="NZ_CP041660.1"/>
</dbReference>
<evidence type="ECO:0000259" key="1">
    <source>
        <dbReference type="PROSITE" id="PS50925"/>
    </source>
</evidence>
<dbReference type="SMART" id="SM01034">
    <property type="entry name" value="BLUF"/>
    <property type="match status" value="1"/>
</dbReference>
<evidence type="ECO:0000313" key="3">
    <source>
        <dbReference type="Proteomes" id="UP001467690"/>
    </source>
</evidence>
<proteinExistence type="predicted"/>
<dbReference type="PROSITE" id="PS50925">
    <property type="entry name" value="BLUF"/>
    <property type="match status" value="1"/>
</dbReference>
<dbReference type="InterPro" id="IPR036046">
    <property type="entry name" value="Acylphosphatase-like_dom_sf"/>
</dbReference>
<dbReference type="InterPro" id="IPR007024">
    <property type="entry name" value="BLUF_domain"/>
</dbReference>
<reference evidence="2 3" key="1">
    <citation type="submission" date="2024-06" db="EMBL/GenBank/DDBJ databases">
        <authorList>
            <person name="Chen R.Y."/>
        </authorList>
    </citation>
    <scope>NUCLEOTIDE SEQUENCE [LARGE SCALE GENOMIC DNA]</scope>
    <source>
        <strain evidence="2 3">D2</strain>
    </source>
</reference>
<dbReference type="Pfam" id="PF04940">
    <property type="entry name" value="BLUF"/>
    <property type="match status" value="1"/>
</dbReference>
<dbReference type="Proteomes" id="UP001467690">
    <property type="component" value="Unassembled WGS sequence"/>
</dbReference>
<dbReference type="Gene3D" id="3.30.70.100">
    <property type="match status" value="1"/>
</dbReference>
<organism evidence="2 3">
    <name type="scientific">Catenovulum sediminis</name>
    <dbReference type="NCBI Taxonomy" id="1740262"/>
    <lineage>
        <taxon>Bacteria</taxon>
        <taxon>Pseudomonadati</taxon>
        <taxon>Pseudomonadota</taxon>
        <taxon>Gammaproteobacteria</taxon>
        <taxon>Alteromonadales</taxon>
        <taxon>Alteromonadaceae</taxon>
        <taxon>Catenovulum</taxon>
    </lineage>
</organism>
<sequence>MQIVRLIYHSLASYNLSKSEIKQIQQCSSQFNAINKVTGMLVYDNLRFLQLLEGETVVINDLYNRIVNDKRHNCVQLVHFGELNNRRFTEWSMGVAYMPVSKKTFVESKYGGFFPDKFNAYEATRYLQEVREFAVESM</sequence>
<dbReference type="EMBL" id="JBELOE010000211">
    <property type="protein sequence ID" value="MER2492435.1"/>
    <property type="molecule type" value="Genomic_DNA"/>
</dbReference>
<evidence type="ECO:0000313" key="2">
    <source>
        <dbReference type="EMBL" id="MER2492435.1"/>
    </source>
</evidence>
<comment type="caution">
    <text evidence="2">The sequence shown here is derived from an EMBL/GenBank/DDBJ whole genome shotgun (WGS) entry which is preliminary data.</text>
</comment>
<gene>
    <name evidence="2" type="ORF">ABS311_11140</name>
</gene>
<name>A0ABV1RHS8_9ALTE</name>
<keyword evidence="3" id="KW-1185">Reference proteome</keyword>